<dbReference type="OrthoDB" id="6846267at2759"/>
<evidence type="ECO:0000256" key="1">
    <source>
        <dbReference type="ARBA" id="ARBA00005964"/>
    </source>
</evidence>
<dbReference type="Proteomes" id="UP000094569">
    <property type="component" value="Unassembled WGS sequence"/>
</dbReference>
<sequence length="540" mass="60380">MQTTTKPHLYSLSHRGYIQGLTFSTAATNTPLCHFFGNLRYGLPPSQRWRRASPLPSDYSYGTKEEPGKCDKGAGVCPQPAFLGPVDKSGWSEDCFQVNVWVPVGDAPEGGWPILFYIHGGWLQFGSPNGFSGAGLLGDSPVNAIIVMPAYRLNVFGFLYSSELEHDAATAGETTGNHGFWDQRLALEWTRDNIGLFGGNAENITVAGYSAGAYSTFHQLTYDLSLPPQQSIIRKACIWSNSPAAQPKHLPEAQIQFNALLSHLNIPTTLPDSEKLSRLRALDPDMLLTAATSTQFHQYRPTSDSTFVSKDLFKSLENGQFARRFKNRNIKLLLGETCNEPKLYSLWFPPEANTLDALRTRLIAEYPTSTVDALLPLYYPDGKLPPGQENWDSDAFGRVYADMQVYKMQRGLIHSLVSHGVPDSSIYRYRVEMRVKCAEKQIPIEWGVTHATDHFIWFWGNGEILEEREKEVVGRALIGPLARFLDGERDIGWGTSSHRQMRVLKGNGEVGIWEDGFWDEAMRVWGAVPEIRDGRGSARL</sequence>
<dbReference type="SUPFAM" id="SSF53474">
    <property type="entry name" value="alpha/beta-Hydrolases"/>
    <property type="match status" value="1"/>
</dbReference>
<evidence type="ECO:0000256" key="2">
    <source>
        <dbReference type="ARBA" id="ARBA00022801"/>
    </source>
</evidence>
<dbReference type="VEuPathDB" id="FungiDB:SI65_01777"/>
<evidence type="ECO:0000259" key="4">
    <source>
        <dbReference type="Pfam" id="PF00135"/>
    </source>
</evidence>
<protein>
    <recommendedName>
        <fullName evidence="3">Carboxylic ester hydrolase</fullName>
        <ecNumber evidence="3">3.1.1.-</ecNumber>
    </recommendedName>
</protein>
<dbReference type="Pfam" id="PF00135">
    <property type="entry name" value="COesterase"/>
    <property type="match status" value="1"/>
</dbReference>
<dbReference type="EC" id="3.1.1.-" evidence="3"/>
<dbReference type="PANTHER" id="PTHR43142">
    <property type="entry name" value="CARBOXYLIC ESTER HYDROLASE"/>
    <property type="match status" value="1"/>
</dbReference>
<dbReference type="PANTHER" id="PTHR43142:SF4">
    <property type="entry name" value="CARBOXYLIC ESTER HYDROLASE"/>
    <property type="match status" value="1"/>
</dbReference>
<dbReference type="PROSITE" id="PS00122">
    <property type="entry name" value="CARBOXYLESTERASE_B_1"/>
    <property type="match status" value="1"/>
</dbReference>
<keyword evidence="2 3" id="KW-0378">Hydrolase</keyword>
<dbReference type="InterPro" id="IPR002018">
    <property type="entry name" value="CarbesteraseB"/>
</dbReference>
<name>A0A1E3BU65_ASPCR</name>
<dbReference type="EMBL" id="JXNT01000001">
    <property type="protein sequence ID" value="ODM24187.1"/>
    <property type="molecule type" value="Genomic_DNA"/>
</dbReference>
<dbReference type="InterPro" id="IPR019826">
    <property type="entry name" value="Carboxylesterase_B_AS"/>
</dbReference>
<evidence type="ECO:0000313" key="6">
    <source>
        <dbReference type="EMBL" id="ODM24514.1"/>
    </source>
</evidence>
<reference evidence="6 7" key="1">
    <citation type="journal article" date="2016" name="BMC Genomics">
        <title>Comparative genomic and transcriptomic analyses of the Fuzhuan brick tea-fermentation fungus Aspergillus cristatus.</title>
        <authorList>
            <person name="Ge Y."/>
            <person name="Wang Y."/>
            <person name="Liu Y."/>
            <person name="Tan Y."/>
            <person name="Ren X."/>
            <person name="Zhang X."/>
            <person name="Hyde K.D."/>
            <person name="Liu Y."/>
            <person name="Liu Z."/>
        </authorList>
    </citation>
    <scope>NUCLEOTIDE SEQUENCE [LARGE SCALE GENOMIC DNA]</scope>
    <source>
        <strain evidence="6 7">GZAAS20.1005</strain>
    </source>
</reference>
<comment type="caution">
    <text evidence="6">The sequence shown here is derived from an EMBL/GenBank/DDBJ whole genome shotgun (WGS) entry which is preliminary data.</text>
</comment>
<dbReference type="Gene3D" id="3.40.50.1820">
    <property type="entry name" value="alpha/beta hydrolase"/>
    <property type="match status" value="1"/>
</dbReference>
<dbReference type="AlphaFoldDB" id="A0A1E3BU65"/>
<proteinExistence type="inferred from homology"/>
<dbReference type="GO" id="GO:0016787">
    <property type="term" value="F:hydrolase activity"/>
    <property type="evidence" value="ECO:0007669"/>
    <property type="project" value="UniProtKB-KW"/>
</dbReference>
<feature type="domain" description="Carboxylesterase type B" evidence="4">
    <location>
        <begin position="15"/>
        <end position="460"/>
    </location>
</feature>
<organism evidence="6 7">
    <name type="scientific">Aspergillus cristatus</name>
    <name type="common">Chinese Fuzhuan brick tea-fermentation fungus</name>
    <name type="synonym">Eurotium cristatum</name>
    <dbReference type="NCBI Taxonomy" id="573508"/>
    <lineage>
        <taxon>Eukaryota</taxon>
        <taxon>Fungi</taxon>
        <taxon>Dikarya</taxon>
        <taxon>Ascomycota</taxon>
        <taxon>Pezizomycotina</taxon>
        <taxon>Eurotiomycetes</taxon>
        <taxon>Eurotiomycetidae</taxon>
        <taxon>Eurotiales</taxon>
        <taxon>Aspergillaceae</taxon>
        <taxon>Aspergillus</taxon>
        <taxon>Aspergillus subgen. Aspergillus</taxon>
    </lineage>
</organism>
<dbReference type="VEuPathDB" id="FungiDB:SI65_02104"/>
<evidence type="ECO:0000313" key="5">
    <source>
        <dbReference type="EMBL" id="ODM24187.1"/>
    </source>
</evidence>
<comment type="similarity">
    <text evidence="1 3">Belongs to the type-B carboxylesterase/lipase family.</text>
</comment>
<dbReference type="EMBL" id="JXNT01000001">
    <property type="protein sequence ID" value="ODM24514.1"/>
    <property type="molecule type" value="Genomic_DNA"/>
</dbReference>
<keyword evidence="7" id="KW-1185">Reference proteome</keyword>
<dbReference type="STRING" id="573508.A0A1E3BU65"/>
<evidence type="ECO:0000313" key="7">
    <source>
        <dbReference type="Proteomes" id="UP000094569"/>
    </source>
</evidence>
<evidence type="ECO:0000256" key="3">
    <source>
        <dbReference type="RuleBase" id="RU361235"/>
    </source>
</evidence>
<accession>A0A1E3BU65</accession>
<dbReference type="InterPro" id="IPR029058">
    <property type="entry name" value="AB_hydrolase_fold"/>
</dbReference>
<gene>
    <name evidence="5" type="ORF">SI65_01777</name>
    <name evidence="6" type="ORF">SI65_02104</name>
</gene>